<dbReference type="FunFam" id="2.40.10.10:FF:000028">
    <property type="entry name" value="Serine protease easter"/>
    <property type="match status" value="1"/>
</dbReference>
<feature type="signal peptide" evidence="5">
    <location>
        <begin position="1"/>
        <end position="26"/>
    </location>
</feature>
<dbReference type="InterPro" id="IPR051487">
    <property type="entry name" value="Ser/Thr_Proteases_Immune/Dev"/>
</dbReference>
<dbReference type="PANTHER" id="PTHR24256">
    <property type="entry name" value="TRYPTASE-RELATED"/>
    <property type="match status" value="1"/>
</dbReference>
<dbReference type="Proteomes" id="UP001516400">
    <property type="component" value="Unassembled WGS sequence"/>
</dbReference>
<feature type="domain" description="Peptidase S1" evidence="6">
    <location>
        <begin position="115"/>
        <end position="361"/>
    </location>
</feature>
<keyword evidence="1 5" id="KW-0732">Signal</keyword>
<name>A0ABD2PB38_9CUCU</name>
<proteinExistence type="inferred from homology"/>
<sequence>MMLMICRNCILLILVCSVLHIDETQGSQYYTSSKRAAFCPPNTECQPLTSCPILNNALNNECVLRNRIDNLSCGYQGSGLVCCPNIPLNQDRSYNDRSYNPGKTVDGVKCGLPQVLGENYNGIGAYPWVARIGFKNVLTGEVKFPCAGSIINNRVILTAAHCALAKADNYKLFSVRIGEYSTNTEIDCGPEFCGLPVQDVTLSHVVVHPGYDKQTFKDNVALIVLRNSINYTVTAQPICLPESWSVTNNNGVLVGWGKSAGQTEAPAQQQVLHLPIISINRCYTVYGKTLPVTDDQLCAGGEFGKDACSGFGGAPLLVQHGEIFYQVGILSFGSDQCGAGGVPSVYTNVKKYVDWIKENTPVIYNN</sequence>
<evidence type="ECO:0000256" key="1">
    <source>
        <dbReference type="ARBA" id="ARBA00022729"/>
    </source>
</evidence>
<evidence type="ECO:0000256" key="2">
    <source>
        <dbReference type="ARBA" id="ARBA00023157"/>
    </source>
</evidence>
<dbReference type="EMBL" id="JABFTP020000185">
    <property type="protein sequence ID" value="KAL3288181.1"/>
    <property type="molecule type" value="Genomic_DNA"/>
</dbReference>
<feature type="chain" id="PRO_5044827210" description="Peptidase S1 domain-containing protein" evidence="5">
    <location>
        <begin position="27"/>
        <end position="366"/>
    </location>
</feature>
<comment type="similarity">
    <text evidence="4">Belongs to the peptidase S1 family. CLIP subfamily.</text>
</comment>
<keyword evidence="8" id="KW-1185">Reference proteome</keyword>
<protein>
    <recommendedName>
        <fullName evidence="6">Peptidase S1 domain-containing protein</fullName>
    </recommendedName>
</protein>
<dbReference type="AlphaFoldDB" id="A0ABD2PB38"/>
<organism evidence="7 8">
    <name type="scientific">Cryptolaemus montrouzieri</name>
    <dbReference type="NCBI Taxonomy" id="559131"/>
    <lineage>
        <taxon>Eukaryota</taxon>
        <taxon>Metazoa</taxon>
        <taxon>Ecdysozoa</taxon>
        <taxon>Arthropoda</taxon>
        <taxon>Hexapoda</taxon>
        <taxon>Insecta</taxon>
        <taxon>Pterygota</taxon>
        <taxon>Neoptera</taxon>
        <taxon>Endopterygota</taxon>
        <taxon>Coleoptera</taxon>
        <taxon>Polyphaga</taxon>
        <taxon>Cucujiformia</taxon>
        <taxon>Coccinelloidea</taxon>
        <taxon>Coccinellidae</taxon>
        <taxon>Scymninae</taxon>
        <taxon>Scymnini</taxon>
        <taxon>Cryptolaemus</taxon>
    </lineage>
</organism>
<dbReference type="PROSITE" id="PS00134">
    <property type="entry name" value="TRYPSIN_HIS"/>
    <property type="match status" value="1"/>
</dbReference>
<dbReference type="InterPro" id="IPR009003">
    <property type="entry name" value="Peptidase_S1_PA"/>
</dbReference>
<dbReference type="SUPFAM" id="SSF50494">
    <property type="entry name" value="Trypsin-like serine proteases"/>
    <property type="match status" value="1"/>
</dbReference>
<evidence type="ECO:0000313" key="8">
    <source>
        <dbReference type="Proteomes" id="UP001516400"/>
    </source>
</evidence>
<evidence type="ECO:0000259" key="6">
    <source>
        <dbReference type="PROSITE" id="PS50240"/>
    </source>
</evidence>
<dbReference type="InterPro" id="IPR001314">
    <property type="entry name" value="Peptidase_S1A"/>
</dbReference>
<dbReference type="InterPro" id="IPR018114">
    <property type="entry name" value="TRYPSIN_HIS"/>
</dbReference>
<accession>A0ABD2PB38</accession>
<dbReference type="PROSITE" id="PS50240">
    <property type="entry name" value="TRYPSIN_DOM"/>
    <property type="match status" value="1"/>
</dbReference>
<evidence type="ECO:0000256" key="3">
    <source>
        <dbReference type="ARBA" id="ARBA00023180"/>
    </source>
</evidence>
<dbReference type="SMART" id="SM00020">
    <property type="entry name" value="Tryp_SPc"/>
    <property type="match status" value="1"/>
</dbReference>
<dbReference type="Gene3D" id="2.40.10.10">
    <property type="entry name" value="Trypsin-like serine proteases"/>
    <property type="match status" value="2"/>
</dbReference>
<gene>
    <name evidence="7" type="ORF">HHI36_002631</name>
</gene>
<dbReference type="Pfam" id="PF00089">
    <property type="entry name" value="Trypsin"/>
    <property type="match status" value="1"/>
</dbReference>
<keyword evidence="3" id="KW-0325">Glycoprotein</keyword>
<evidence type="ECO:0000256" key="4">
    <source>
        <dbReference type="ARBA" id="ARBA00024195"/>
    </source>
</evidence>
<dbReference type="InterPro" id="IPR043504">
    <property type="entry name" value="Peptidase_S1_PA_chymotrypsin"/>
</dbReference>
<dbReference type="InterPro" id="IPR001254">
    <property type="entry name" value="Trypsin_dom"/>
</dbReference>
<evidence type="ECO:0000313" key="7">
    <source>
        <dbReference type="EMBL" id="KAL3288181.1"/>
    </source>
</evidence>
<dbReference type="CDD" id="cd00190">
    <property type="entry name" value="Tryp_SPc"/>
    <property type="match status" value="1"/>
</dbReference>
<reference evidence="7 8" key="1">
    <citation type="journal article" date="2021" name="BMC Biol.">
        <title>Horizontally acquired antibacterial genes associated with adaptive radiation of ladybird beetles.</title>
        <authorList>
            <person name="Li H.S."/>
            <person name="Tang X.F."/>
            <person name="Huang Y.H."/>
            <person name="Xu Z.Y."/>
            <person name="Chen M.L."/>
            <person name="Du X.Y."/>
            <person name="Qiu B.Y."/>
            <person name="Chen P.T."/>
            <person name="Zhang W."/>
            <person name="Slipinski A."/>
            <person name="Escalona H.E."/>
            <person name="Waterhouse R.M."/>
            <person name="Zwick A."/>
            <person name="Pang H."/>
        </authorList>
    </citation>
    <scope>NUCLEOTIDE SEQUENCE [LARGE SCALE GENOMIC DNA]</scope>
    <source>
        <strain evidence="7">SYSU2018</strain>
    </source>
</reference>
<keyword evidence="2" id="KW-1015">Disulfide bond</keyword>
<dbReference type="PRINTS" id="PR00722">
    <property type="entry name" value="CHYMOTRYPSIN"/>
</dbReference>
<evidence type="ECO:0000256" key="5">
    <source>
        <dbReference type="SAM" id="SignalP"/>
    </source>
</evidence>
<comment type="caution">
    <text evidence="7">The sequence shown here is derived from an EMBL/GenBank/DDBJ whole genome shotgun (WGS) entry which is preliminary data.</text>
</comment>